<evidence type="ECO:0000256" key="5">
    <source>
        <dbReference type="SAM" id="MobiDB-lite"/>
    </source>
</evidence>
<accession>A0A6A4IW26</accession>
<organism evidence="6 7">
    <name type="scientific">Apolygus lucorum</name>
    <name type="common">Small green plant bug</name>
    <name type="synonym">Lygocoris lucorum</name>
    <dbReference type="NCBI Taxonomy" id="248454"/>
    <lineage>
        <taxon>Eukaryota</taxon>
        <taxon>Metazoa</taxon>
        <taxon>Ecdysozoa</taxon>
        <taxon>Arthropoda</taxon>
        <taxon>Hexapoda</taxon>
        <taxon>Insecta</taxon>
        <taxon>Pterygota</taxon>
        <taxon>Neoptera</taxon>
        <taxon>Paraneoptera</taxon>
        <taxon>Hemiptera</taxon>
        <taxon>Heteroptera</taxon>
        <taxon>Panheteroptera</taxon>
        <taxon>Cimicomorpha</taxon>
        <taxon>Miridae</taxon>
        <taxon>Mirini</taxon>
        <taxon>Apolygus</taxon>
    </lineage>
</organism>
<comment type="similarity">
    <text evidence="4">Belongs to the DONSON family.</text>
</comment>
<keyword evidence="7" id="KW-1185">Reference proteome</keyword>
<feature type="region of interest" description="Disordered" evidence="5">
    <location>
        <begin position="1"/>
        <end position="30"/>
    </location>
</feature>
<dbReference type="OrthoDB" id="534063at2759"/>
<reference evidence="6" key="1">
    <citation type="journal article" date="2021" name="Mol. Ecol. Resour.">
        <title>Apolygus lucorum genome provides insights into omnivorousness and mesophyll feeding.</title>
        <authorList>
            <person name="Liu Y."/>
            <person name="Liu H."/>
            <person name="Wang H."/>
            <person name="Huang T."/>
            <person name="Liu B."/>
            <person name="Yang B."/>
            <person name="Yin L."/>
            <person name="Li B."/>
            <person name="Zhang Y."/>
            <person name="Zhang S."/>
            <person name="Jiang F."/>
            <person name="Zhang X."/>
            <person name="Ren Y."/>
            <person name="Wang B."/>
            <person name="Wang S."/>
            <person name="Lu Y."/>
            <person name="Wu K."/>
            <person name="Fan W."/>
            <person name="Wang G."/>
        </authorList>
    </citation>
    <scope>NUCLEOTIDE SEQUENCE</scope>
    <source>
        <strain evidence="6">12Hb</strain>
    </source>
</reference>
<comment type="subcellular location">
    <subcellularLocation>
        <location evidence="1">Nucleus</location>
    </subcellularLocation>
</comment>
<evidence type="ECO:0000256" key="1">
    <source>
        <dbReference type="ARBA" id="ARBA00004123"/>
    </source>
</evidence>
<evidence type="ECO:0000313" key="7">
    <source>
        <dbReference type="Proteomes" id="UP000466442"/>
    </source>
</evidence>
<gene>
    <name evidence="6" type="ORF">GE061_012199</name>
</gene>
<dbReference type="Proteomes" id="UP000466442">
    <property type="component" value="Unassembled WGS sequence"/>
</dbReference>
<keyword evidence="3" id="KW-0539">Nucleus</keyword>
<comment type="caution">
    <text evidence="6">The sequence shown here is derived from an EMBL/GenBank/DDBJ whole genome shotgun (WGS) entry which is preliminary data.</text>
</comment>
<proteinExistence type="inferred from homology"/>
<dbReference type="PANTHER" id="PTHR12972">
    <property type="entry name" value="DOWNSTREAM NEIGHBOR OF SON"/>
    <property type="match status" value="1"/>
</dbReference>
<dbReference type="PANTHER" id="PTHR12972:SF0">
    <property type="entry name" value="PROTEIN DOWNSTREAM NEIGHBOR OF SON"/>
    <property type="match status" value="1"/>
</dbReference>
<evidence type="ECO:0000256" key="4">
    <source>
        <dbReference type="ARBA" id="ARBA00025806"/>
    </source>
</evidence>
<dbReference type="GO" id="GO:0005634">
    <property type="term" value="C:nucleus"/>
    <property type="evidence" value="ECO:0007669"/>
    <property type="project" value="UniProtKB-SubCell"/>
</dbReference>
<evidence type="ECO:0000313" key="6">
    <source>
        <dbReference type="EMBL" id="KAF6211685.1"/>
    </source>
</evidence>
<dbReference type="PRINTS" id="PR02064">
    <property type="entry name" value="DONSON"/>
</dbReference>
<dbReference type="InterPro" id="IPR024861">
    <property type="entry name" value="Donson"/>
</dbReference>
<name>A0A6A4IW26_APOLU</name>
<feature type="region of interest" description="Disordered" evidence="5">
    <location>
        <begin position="63"/>
        <end position="104"/>
    </location>
</feature>
<evidence type="ECO:0000256" key="2">
    <source>
        <dbReference type="ARBA" id="ARBA00022473"/>
    </source>
</evidence>
<keyword evidence="2" id="KW-0217">Developmental protein</keyword>
<dbReference type="GO" id="GO:0033260">
    <property type="term" value="P:nuclear DNA replication"/>
    <property type="evidence" value="ECO:0007669"/>
    <property type="project" value="TreeGrafter"/>
</dbReference>
<dbReference type="AlphaFoldDB" id="A0A6A4IW26"/>
<dbReference type="EMBL" id="WIXP02000004">
    <property type="protein sequence ID" value="KAF6211685.1"/>
    <property type="molecule type" value="Genomic_DNA"/>
</dbReference>
<evidence type="ECO:0000256" key="3">
    <source>
        <dbReference type="ARBA" id="ARBA00023242"/>
    </source>
</evidence>
<protein>
    <submittedName>
        <fullName evidence="6">Uncharacterized protein</fullName>
    </submittedName>
</protein>
<sequence>MSLNVISPRKSPRRVPVAPPPQTPPQWKKPEDVMNLHRLRLKRNALAARMGVSPKAVAKELVSPKPAAKRKNPFRKSEVLTPSPKKKSCETSARLPMNRKEDSEWEQQNDEVLFKLLGLEGKEPSFSQDLSFLTLSTSASVENETCNNELSVQKGSRTLPVDWTLRSKIKFYSRKPFVWNQTLKLCEEASGITGFVRCIQNEDGGLDTSPNATFHECSLYWQHPNLPWLELFPRSKVGKGEQVKMPLLTAYPHVRDSLHRDWSESFRALLQLLRARHCPYFYVMANSFNCIFRASGINGCSQTNALVNPTTRGFRKLLAADGVAFSMPLCKKVKRVSEEMGDDDEELEESEAQTDATDWLASLGVDAEDLKKMNSAEEMFSFKTEAKEEGKDESLILVEGTEVNALFNFLINCKSIVATAGPLTGVPPTLLAPVAFTGGSLMSLKVRQSTVCIENESFHSMELRGPILPQAVHYLCTTLTETSDDFSVTLANLDVTKAFTSATAHTLSAQGDTNDVDSPAKIGKGGQAFSKEGLNDCGLKAKTLTSFCSENVSIFDSIKYSNELFSCS</sequence>